<evidence type="ECO:0000313" key="1">
    <source>
        <dbReference type="EMBL" id="KAF2999482.1"/>
    </source>
</evidence>
<sequence>MASDGAVHQPMLLGMPNELLVMVIEELEDTRPLRLVIKALNDLGMRSEGFWNRLGKVRLTADSNMAENTVRLGSRLFGAGSPTLWLLKCHKRSPTLSIHFNLLSLPSQIYSNYTLYEKARDKFRHSLLSILGEVMAENIDLGLVGPLHGTATKPETGEIEDHLVFHK</sequence>
<name>A0A9P4TBM0_CURKU</name>
<evidence type="ECO:0000313" key="2">
    <source>
        <dbReference type="Proteomes" id="UP000801428"/>
    </source>
</evidence>
<comment type="caution">
    <text evidence="1">The sequence shown here is derived from an EMBL/GenBank/DDBJ whole genome shotgun (WGS) entry which is preliminary data.</text>
</comment>
<protein>
    <submittedName>
        <fullName evidence="1">Uncharacterized protein</fullName>
    </submittedName>
</protein>
<proteinExistence type="predicted"/>
<dbReference type="AlphaFoldDB" id="A0A9P4TBM0"/>
<accession>A0A9P4TBM0</accession>
<dbReference type="EMBL" id="SWKU01000017">
    <property type="protein sequence ID" value="KAF2999482.1"/>
    <property type="molecule type" value="Genomic_DNA"/>
</dbReference>
<reference evidence="1" key="1">
    <citation type="submission" date="2019-04" db="EMBL/GenBank/DDBJ databases">
        <title>Sequencing of skin fungus with MAO and IRED activity.</title>
        <authorList>
            <person name="Marsaioli A.J."/>
            <person name="Bonatto J.M.C."/>
            <person name="Reis Junior O."/>
        </authorList>
    </citation>
    <scope>NUCLEOTIDE SEQUENCE</scope>
    <source>
        <strain evidence="1">30M1</strain>
    </source>
</reference>
<dbReference type="Proteomes" id="UP000801428">
    <property type="component" value="Unassembled WGS sequence"/>
</dbReference>
<keyword evidence="2" id="KW-1185">Reference proteome</keyword>
<gene>
    <name evidence="1" type="ORF">E8E13_008557</name>
</gene>
<organism evidence="1 2">
    <name type="scientific">Curvularia kusanoi</name>
    <name type="common">Cochliobolus kusanoi</name>
    <dbReference type="NCBI Taxonomy" id="90978"/>
    <lineage>
        <taxon>Eukaryota</taxon>
        <taxon>Fungi</taxon>
        <taxon>Dikarya</taxon>
        <taxon>Ascomycota</taxon>
        <taxon>Pezizomycotina</taxon>
        <taxon>Dothideomycetes</taxon>
        <taxon>Pleosporomycetidae</taxon>
        <taxon>Pleosporales</taxon>
        <taxon>Pleosporineae</taxon>
        <taxon>Pleosporaceae</taxon>
        <taxon>Curvularia</taxon>
    </lineage>
</organism>